<dbReference type="PANTHER" id="PTHR14580">
    <property type="entry name" value="MULTIPLE MYELOMA TUMOR-ASSOCIATED PROTEIN 2 FAMILY MEMBER"/>
    <property type="match status" value="1"/>
</dbReference>
<dbReference type="Pfam" id="PF10159">
    <property type="entry name" value="MMtag"/>
    <property type="match status" value="1"/>
</dbReference>
<dbReference type="Proteomes" id="UP001447188">
    <property type="component" value="Unassembled WGS sequence"/>
</dbReference>
<reference evidence="3 4" key="1">
    <citation type="submission" date="2024-02" db="EMBL/GenBank/DDBJ databases">
        <title>Discinaceae phylogenomics.</title>
        <authorList>
            <person name="Dirks A.C."/>
            <person name="James T.Y."/>
        </authorList>
    </citation>
    <scope>NUCLEOTIDE SEQUENCE [LARGE SCALE GENOMIC DNA]</scope>
    <source>
        <strain evidence="3 4">ACD0624</strain>
    </source>
</reference>
<evidence type="ECO:0000313" key="4">
    <source>
        <dbReference type="Proteomes" id="UP001447188"/>
    </source>
</evidence>
<comment type="caution">
    <text evidence="3">The sequence shown here is derived from an EMBL/GenBank/DDBJ whole genome shotgun (WGS) entry which is preliminary data.</text>
</comment>
<dbReference type="EMBL" id="JBBBZM010000029">
    <property type="protein sequence ID" value="KAL0637859.1"/>
    <property type="molecule type" value="Genomic_DNA"/>
</dbReference>
<keyword evidence="4" id="KW-1185">Reference proteome</keyword>
<evidence type="ECO:0000256" key="1">
    <source>
        <dbReference type="SAM" id="MobiDB-lite"/>
    </source>
</evidence>
<dbReference type="PANTHER" id="PTHR14580:SF0">
    <property type="entry name" value="MULTIPLE MYELOMA TUMOR-ASSOCIATED PROTEIN 2"/>
    <property type="match status" value="1"/>
</dbReference>
<dbReference type="InterPro" id="IPR019315">
    <property type="entry name" value="MMTA2_N"/>
</dbReference>
<sequence length="286" mass="30056">MDLLSGLRKGDSSRGGRAEFKWEDVKDDKDRENYLGHSLMAPVGRWQKGRDLTWYAKGDSDTTLTPEQQRLAEIKRIKEVEQDALSEALGFKVVRRHTDAIDQDEVRRAIKESGGGEQPVGDGDKEESQGVGFGKGGRGVGGQLGKEDGKGAMNDDELPGKKKGRRGTADQEKTGEGGDEIEIEMDIDGGTGADHGAKVARGRGKDTGTDGIATRVNGGGIAKAALLVPDAIVIGETMTTETAEGKGGVTDTGENIENVIGPGTMSRRGGGEGGARALVGQEALDP</sequence>
<proteinExistence type="predicted"/>
<evidence type="ECO:0000313" key="3">
    <source>
        <dbReference type="EMBL" id="KAL0637859.1"/>
    </source>
</evidence>
<feature type="region of interest" description="Disordered" evidence="1">
    <location>
        <begin position="112"/>
        <end position="182"/>
    </location>
</feature>
<feature type="region of interest" description="Disordered" evidence="1">
    <location>
        <begin position="242"/>
        <end position="286"/>
    </location>
</feature>
<feature type="compositionally biased region" description="Basic and acidic residues" evidence="1">
    <location>
        <begin position="167"/>
        <end position="176"/>
    </location>
</feature>
<protein>
    <recommendedName>
        <fullName evidence="2">Multiple myeloma tumor-associated protein 2-like N-terminal domain-containing protein</fullName>
    </recommendedName>
</protein>
<gene>
    <name evidence="3" type="ORF">Q9L58_003079</name>
</gene>
<feature type="domain" description="Multiple myeloma tumor-associated protein 2-like N-terminal" evidence="2">
    <location>
        <begin position="13"/>
        <end position="90"/>
    </location>
</feature>
<dbReference type="InterPro" id="IPR039207">
    <property type="entry name" value="MMTAG2-like"/>
</dbReference>
<evidence type="ECO:0000259" key="2">
    <source>
        <dbReference type="Pfam" id="PF10159"/>
    </source>
</evidence>
<organism evidence="3 4">
    <name type="scientific">Discina gigas</name>
    <dbReference type="NCBI Taxonomy" id="1032678"/>
    <lineage>
        <taxon>Eukaryota</taxon>
        <taxon>Fungi</taxon>
        <taxon>Dikarya</taxon>
        <taxon>Ascomycota</taxon>
        <taxon>Pezizomycotina</taxon>
        <taxon>Pezizomycetes</taxon>
        <taxon>Pezizales</taxon>
        <taxon>Discinaceae</taxon>
        <taxon>Discina</taxon>
    </lineage>
</organism>
<feature type="compositionally biased region" description="Gly residues" evidence="1">
    <location>
        <begin position="131"/>
        <end position="144"/>
    </location>
</feature>
<name>A0ABR3GPL6_9PEZI</name>
<accession>A0ABR3GPL6</accession>